<gene>
    <name evidence="2" type="ORF">N7494_000808</name>
</gene>
<keyword evidence="1" id="KW-1133">Transmembrane helix</keyword>
<dbReference type="EMBL" id="JAQIZZ010000001">
    <property type="protein sequence ID" value="KAJ5556893.1"/>
    <property type="molecule type" value="Genomic_DNA"/>
</dbReference>
<dbReference type="AlphaFoldDB" id="A0AAD6GLP1"/>
<protein>
    <submittedName>
        <fullName evidence="2">Uncharacterized protein</fullName>
    </submittedName>
</protein>
<evidence type="ECO:0000313" key="3">
    <source>
        <dbReference type="Proteomes" id="UP001220324"/>
    </source>
</evidence>
<keyword evidence="1" id="KW-0812">Transmembrane</keyword>
<dbReference type="Proteomes" id="UP001220324">
    <property type="component" value="Unassembled WGS sequence"/>
</dbReference>
<feature type="transmembrane region" description="Helical" evidence="1">
    <location>
        <begin position="149"/>
        <end position="168"/>
    </location>
</feature>
<organism evidence="2 3">
    <name type="scientific">Penicillium frequentans</name>
    <dbReference type="NCBI Taxonomy" id="3151616"/>
    <lineage>
        <taxon>Eukaryota</taxon>
        <taxon>Fungi</taxon>
        <taxon>Dikarya</taxon>
        <taxon>Ascomycota</taxon>
        <taxon>Pezizomycotina</taxon>
        <taxon>Eurotiomycetes</taxon>
        <taxon>Eurotiomycetidae</taxon>
        <taxon>Eurotiales</taxon>
        <taxon>Aspergillaceae</taxon>
        <taxon>Penicillium</taxon>
    </lineage>
</organism>
<keyword evidence="3" id="KW-1185">Reference proteome</keyword>
<reference evidence="2 3" key="1">
    <citation type="journal article" date="2023" name="IMA Fungus">
        <title>Comparative genomic study of the Penicillium genus elucidates a diverse pangenome and 15 lateral gene transfer events.</title>
        <authorList>
            <person name="Petersen C."/>
            <person name="Sorensen T."/>
            <person name="Nielsen M.R."/>
            <person name="Sondergaard T.E."/>
            <person name="Sorensen J.L."/>
            <person name="Fitzpatrick D.A."/>
            <person name="Frisvad J.C."/>
            <person name="Nielsen K.L."/>
        </authorList>
    </citation>
    <scope>NUCLEOTIDE SEQUENCE [LARGE SCALE GENOMIC DNA]</scope>
    <source>
        <strain evidence="2 3">IBT 35679</strain>
    </source>
</reference>
<accession>A0AAD6GLP1</accession>
<proteinExistence type="predicted"/>
<comment type="caution">
    <text evidence="2">The sequence shown here is derived from an EMBL/GenBank/DDBJ whole genome shotgun (WGS) entry which is preliminary data.</text>
</comment>
<feature type="transmembrane region" description="Helical" evidence="1">
    <location>
        <begin position="77"/>
        <end position="96"/>
    </location>
</feature>
<name>A0AAD6GLP1_9EURO</name>
<evidence type="ECO:0000256" key="1">
    <source>
        <dbReference type="SAM" id="Phobius"/>
    </source>
</evidence>
<sequence>MAAVRLRKVFHYPEDSDHENDREELDEQEQERVIEQLQRQNDDRNAHYNVTFTGASLVLTTTFLPSILWASSLSQRFCSLMGIFSLLASAYFMRFFPLHPDRKGKKPMLAEDDRWALFHAALLPLNGVVCGSLALYGFLGTRSSEPWSVLYFIPGVMLGAILLARQVMLSVDLSGLKDLQYEYKGA</sequence>
<feature type="transmembrane region" description="Helical" evidence="1">
    <location>
        <begin position="116"/>
        <end position="137"/>
    </location>
</feature>
<evidence type="ECO:0000313" key="2">
    <source>
        <dbReference type="EMBL" id="KAJ5556893.1"/>
    </source>
</evidence>
<feature type="transmembrane region" description="Helical" evidence="1">
    <location>
        <begin position="50"/>
        <end position="70"/>
    </location>
</feature>
<keyword evidence="1" id="KW-0472">Membrane</keyword>